<gene>
    <name evidence="3" type="ORF">PM10SUCC1_03260</name>
</gene>
<keyword evidence="1" id="KW-0238">DNA-binding</keyword>
<dbReference type="Pfam" id="PF13411">
    <property type="entry name" value="MerR_1"/>
    <property type="match status" value="1"/>
</dbReference>
<dbReference type="InterPro" id="IPR047057">
    <property type="entry name" value="MerR_fam"/>
</dbReference>
<dbReference type="PANTHER" id="PTHR30204">
    <property type="entry name" value="REDOX-CYCLING DRUG-SENSING TRANSCRIPTIONAL ACTIVATOR SOXR"/>
    <property type="match status" value="1"/>
</dbReference>
<comment type="caution">
    <text evidence="3">The sequence shown here is derived from an EMBL/GenBank/DDBJ whole genome shotgun (WGS) entry which is preliminary data.</text>
</comment>
<dbReference type="InterPro" id="IPR000551">
    <property type="entry name" value="MerR-type_HTH_dom"/>
</dbReference>
<sequence>MNIDEVAKYFRITKSKLRYYEKNGVIREIARDEKGNRVYTQEDLMWIEFFLNLKDTGMSLKEIKYYISLKKGGTNTIEERKNILLDHVDTIDEKIQELLLTKEDILKQVRIYEEERGNCIIKGSDTESCNKC</sequence>
<dbReference type="CDD" id="cd01109">
    <property type="entry name" value="HTH_YyaN"/>
    <property type="match status" value="1"/>
</dbReference>
<keyword evidence="4" id="KW-1185">Reference proteome</keyword>
<dbReference type="GO" id="GO:0003700">
    <property type="term" value="F:DNA-binding transcription factor activity"/>
    <property type="evidence" value="ECO:0007669"/>
    <property type="project" value="InterPro"/>
</dbReference>
<protein>
    <submittedName>
        <fullName evidence="3">MerR family transcriptional regulator</fullName>
    </submittedName>
</protein>
<dbReference type="EMBL" id="BSDY01000001">
    <property type="protein sequence ID" value="GLI54811.1"/>
    <property type="molecule type" value="Genomic_DNA"/>
</dbReference>
<evidence type="ECO:0000313" key="3">
    <source>
        <dbReference type="EMBL" id="GLI54811.1"/>
    </source>
</evidence>
<name>A0A9W6LL06_9FUSO</name>
<dbReference type="SMART" id="SM00422">
    <property type="entry name" value="HTH_MERR"/>
    <property type="match status" value="1"/>
</dbReference>
<dbReference type="RefSeq" id="WP_281832849.1">
    <property type="nucleotide sequence ID" value="NZ_BSDY01000001.1"/>
</dbReference>
<dbReference type="Proteomes" id="UP001144471">
    <property type="component" value="Unassembled WGS sequence"/>
</dbReference>
<dbReference type="GO" id="GO:0003677">
    <property type="term" value="F:DNA binding"/>
    <property type="evidence" value="ECO:0007669"/>
    <property type="project" value="UniProtKB-KW"/>
</dbReference>
<feature type="domain" description="HTH merR-type" evidence="2">
    <location>
        <begin position="1"/>
        <end position="69"/>
    </location>
</feature>
<accession>A0A9W6LL06</accession>
<dbReference type="AlphaFoldDB" id="A0A9W6LL06"/>
<evidence type="ECO:0000256" key="1">
    <source>
        <dbReference type="ARBA" id="ARBA00023125"/>
    </source>
</evidence>
<evidence type="ECO:0000259" key="2">
    <source>
        <dbReference type="PROSITE" id="PS50937"/>
    </source>
</evidence>
<proteinExistence type="predicted"/>
<organism evidence="3 4">
    <name type="scientific">Propionigenium maris DSM 9537</name>
    <dbReference type="NCBI Taxonomy" id="1123000"/>
    <lineage>
        <taxon>Bacteria</taxon>
        <taxon>Fusobacteriati</taxon>
        <taxon>Fusobacteriota</taxon>
        <taxon>Fusobacteriia</taxon>
        <taxon>Fusobacteriales</taxon>
        <taxon>Fusobacteriaceae</taxon>
        <taxon>Propionigenium</taxon>
    </lineage>
</organism>
<dbReference type="Gene3D" id="1.10.1660.10">
    <property type="match status" value="1"/>
</dbReference>
<evidence type="ECO:0000313" key="4">
    <source>
        <dbReference type="Proteomes" id="UP001144471"/>
    </source>
</evidence>
<dbReference type="InterPro" id="IPR009061">
    <property type="entry name" value="DNA-bd_dom_put_sf"/>
</dbReference>
<dbReference type="PANTHER" id="PTHR30204:SF82">
    <property type="entry name" value="TRANSCRIPTIONAL REGULATOR, MERR FAMILY"/>
    <property type="match status" value="1"/>
</dbReference>
<dbReference type="SUPFAM" id="SSF46955">
    <property type="entry name" value="Putative DNA-binding domain"/>
    <property type="match status" value="1"/>
</dbReference>
<dbReference type="PROSITE" id="PS50937">
    <property type="entry name" value="HTH_MERR_2"/>
    <property type="match status" value="1"/>
</dbReference>
<reference evidence="3" key="1">
    <citation type="submission" date="2022-12" db="EMBL/GenBank/DDBJ databases">
        <title>Reference genome sequencing for broad-spectrum identification of bacterial and archaeal isolates by mass spectrometry.</title>
        <authorList>
            <person name="Sekiguchi Y."/>
            <person name="Tourlousse D.M."/>
        </authorList>
    </citation>
    <scope>NUCLEOTIDE SEQUENCE</scope>
    <source>
        <strain evidence="3">10succ1</strain>
    </source>
</reference>